<gene>
    <name evidence="1" type="ORF">Q4481_12580</name>
</gene>
<proteinExistence type="predicted"/>
<dbReference type="EMBL" id="JAUOZU010000008">
    <property type="protein sequence ID" value="MDO6964796.1"/>
    <property type="molecule type" value="Genomic_DNA"/>
</dbReference>
<evidence type="ECO:0000313" key="1">
    <source>
        <dbReference type="EMBL" id="MDO6964796.1"/>
    </source>
</evidence>
<evidence type="ECO:0000313" key="2">
    <source>
        <dbReference type="Proteomes" id="UP001174932"/>
    </source>
</evidence>
<organism evidence="1 2">
    <name type="scientific">Rhizobium alvei</name>
    <dbReference type="NCBI Taxonomy" id="1132659"/>
    <lineage>
        <taxon>Bacteria</taxon>
        <taxon>Pseudomonadati</taxon>
        <taxon>Pseudomonadota</taxon>
        <taxon>Alphaproteobacteria</taxon>
        <taxon>Hyphomicrobiales</taxon>
        <taxon>Rhizobiaceae</taxon>
        <taxon>Rhizobium/Agrobacterium group</taxon>
        <taxon>Rhizobium</taxon>
    </lineage>
</organism>
<keyword evidence="2" id="KW-1185">Reference proteome</keyword>
<accession>A0ABT8YMH1</accession>
<reference evidence="1" key="1">
    <citation type="journal article" date="2015" name="Int. J. Syst. Evol. Microbiol.">
        <title>Rhizobium alvei sp. nov., isolated from a freshwater river.</title>
        <authorList>
            <person name="Sheu S.Y."/>
            <person name="Huang H.W."/>
            <person name="Young C.C."/>
            <person name="Chen W.M."/>
        </authorList>
    </citation>
    <scope>NUCLEOTIDE SEQUENCE</scope>
    <source>
        <strain evidence="1">TNR-22</strain>
    </source>
</reference>
<dbReference type="Proteomes" id="UP001174932">
    <property type="component" value="Unassembled WGS sequence"/>
</dbReference>
<protein>
    <submittedName>
        <fullName evidence="1">Uncharacterized protein</fullName>
    </submittedName>
</protein>
<name>A0ABT8YMH1_9HYPH</name>
<reference evidence="1" key="2">
    <citation type="submission" date="2023-07" db="EMBL/GenBank/DDBJ databases">
        <authorList>
            <person name="Shen H."/>
        </authorList>
    </citation>
    <scope>NUCLEOTIDE SEQUENCE</scope>
    <source>
        <strain evidence="1">TNR-22</strain>
    </source>
</reference>
<comment type="caution">
    <text evidence="1">The sequence shown here is derived from an EMBL/GenBank/DDBJ whole genome shotgun (WGS) entry which is preliminary data.</text>
</comment>
<dbReference type="RefSeq" id="WP_304376724.1">
    <property type="nucleotide sequence ID" value="NZ_JAUOZU010000008.1"/>
</dbReference>
<sequence length="158" mass="17453">MIEQEVASILESRVMILVSTPGMGARPTIGRATGARFNAAIGQVELLVSASQWPEVSRYALPGRKIASTYVRPSDYRAYQIKGVIAEVCPANAEEAARGTRYVEDMLEEMRTLGVSRIQLSSTLCDRDLQRIRFWPTDLFAQTPGPLAGQRLPMGEPR</sequence>